<feature type="coiled-coil region" evidence="2">
    <location>
        <begin position="178"/>
        <end position="275"/>
    </location>
</feature>
<dbReference type="Gene3D" id="3.40.50.300">
    <property type="entry name" value="P-loop containing nucleotide triphosphate hydrolases"/>
    <property type="match status" value="2"/>
</dbReference>
<evidence type="ECO:0000256" key="2">
    <source>
        <dbReference type="SAM" id="Coils"/>
    </source>
</evidence>
<dbReference type="Pfam" id="PF02463">
    <property type="entry name" value="SMC_N"/>
    <property type="match status" value="1"/>
</dbReference>
<evidence type="ECO:0000256" key="1">
    <source>
        <dbReference type="ARBA" id="ARBA00023054"/>
    </source>
</evidence>
<feature type="compositionally biased region" description="Acidic residues" evidence="3">
    <location>
        <begin position="727"/>
        <end position="742"/>
    </location>
</feature>
<gene>
    <name evidence="5" type="ORF">COX77_05000</name>
</gene>
<comment type="caution">
    <text evidence="5">The sequence shown here is derived from an EMBL/GenBank/DDBJ whole genome shotgun (WGS) entry which is preliminary data.</text>
</comment>
<evidence type="ECO:0000313" key="6">
    <source>
        <dbReference type="Proteomes" id="UP000230405"/>
    </source>
</evidence>
<dbReference type="InterPro" id="IPR027417">
    <property type="entry name" value="P-loop_NTPase"/>
</dbReference>
<evidence type="ECO:0000313" key="5">
    <source>
        <dbReference type="EMBL" id="PIZ98296.1"/>
    </source>
</evidence>
<feature type="region of interest" description="Disordered" evidence="3">
    <location>
        <begin position="722"/>
        <end position="746"/>
    </location>
</feature>
<dbReference type="EMBL" id="PFPO01000096">
    <property type="protein sequence ID" value="PIZ98296.1"/>
    <property type="molecule type" value="Genomic_DNA"/>
</dbReference>
<name>A0A2M7VD11_9BACT</name>
<dbReference type="GO" id="GO:0016887">
    <property type="term" value="F:ATP hydrolysis activity"/>
    <property type="evidence" value="ECO:0007669"/>
    <property type="project" value="InterPro"/>
</dbReference>
<evidence type="ECO:0000256" key="3">
    <source>
        <dbReference type="SAM" id="MobiDB-lite"/>
    </source>
</evidence>
<keyword evidence="1 2" id="KW-0175">Coiled coil</keyword>
<protein>
    <recommendedName>
        <fullName evidence="4">RecF/RecN/SMC N-terminal domain-containing protein</fullName>
    </recommendedName>
</protein>
<dbReference type="PANTHER" id="PTHR43977">
    <property type="entry name" value="STRUCTURAL MAINTENANCE OF CHROMOSOMES PROTEIN 3"/>
    <property type="match status" value="1"/>
</dbReference>
<feature type="coiled-coil region" evidence="2">
    <location>
        <begin position="484"/>
        <end position="607"/>
    </location>
</feature>
<dbReference type="Proteomes" id="UP000230405">
    <property type="component" value="Unassembled WGS sequence"/>
</dbReference>
<evidence type="ECO:0000259" key="4">
    <source>
        <dbReference type="Pfam" id="PF02463"/>
    </source>
</evidence>
<accession>A0A2M7VD11</accession>
<feature type="coiled-coil region" evidence="2">
    <location>
        <begin position="329"/>
        <end position="363"/>
    </location>
</feature>
<dbReference type="SUPFAM" id="SSF52540">
    <property type="entry name" value="P-loop containing nucleoside triphosphate hydrolases"/>
    <property type="match status" value="1"/>
</dbReference>
<reference evidence="6" key="1">
    <citation type="submission" date="2017-09" db="EMBL/GenBank/DDBJ databases">
        <title>Depth-based differentiation of microbial function through sediment-hosted aquifers and enrichment of novel symbionts in the deep terrestrial subsurface.</title>
        <authorList>
            <person name="Probst A.J."/>
            <person name="Ladd B."/>
            <person name="Jarett J.K."/>
            <person name="Geller-Mcgrath D.E."/>
            <person name="Sieber C.M.K."/>
            <person name="Emerson J.B."/>
            <person name="Anantharaman K."/>
            <person name="Thomas B.C."/>
            <person name="Malmstrom R."/>
            <person name="Stieglmeier M."/>
            <person name="Klingl A."/>
            <person name="Woyke T."/>
            <person name="Ryan C.M."/>
            <person name="Banfield J.F."/>
        </authorList>
    </citation>
    <scope>NUCLEOTIDE SEQUENCE [LARGE SCALE GENOMIC DNA]</scope>
</reference>
<sequence>MFLQKLEIQGFKSFANKTVLEFNRELTSIVGPNGSGKSNIVDAVRWVLGEQSLKVLRGKKTQDVIFSGSDQKARLGFAEVSLYLNNEDNKAPIDYGEVVITRRVYRDGESEYLINKNKVRLQDVYLLMAKCNFGQNSYSIVGQGMVDSILTSSPQERKEFFDEATGVRQYQIKREQSLNKLERTYENLLQSQQLLQEIEPRLRSLTRQMKRLADKEELESELQKKQTIYYNFIHRGLASELIQKKKEGQRLLGKKDELELKLTNWQKELEKIEEGMGTGSGFVDLENKYQKHLLEKNKTLSEMSLVQGKIDLQLTTSGQGNVVWLRKKEEDLQSRLVELAQQKNDAQEQLSKTENILQKKLQEQAKVLGEFQNIKDQLVSHKNEWDGEQIHLALEKLANDYAIFLVAIKKIESPNKLAEIQEQADQISQQINFLLKELSKTSKLSATEQQVLEEKMESFLISKDNLVDEINQIRITQGVVRTKKEQAEHNYQLAQEEKNKIDQEIVLQSNVSSGEKKDLLQKQRQELEIKLNEQEAALQIAQEKLAEINARAEGRQANLIQIQRQTRDVQIELNNINNQIAILQIEIAKLETRLEDLQQEISEEMHGLWQEEELVDDKIRPEDLKIEINGLKNKLSLIGGIDEGVASEYQEVKERCDFLQTQTVDLENSIESLREVIQELDQKIAQQFNSTFDIINNEFQKYFKVLFDGGKANLVLKSIMPSKEEKDNEEAAEESEEGEEETLSPIKKLRQSLTPTEIEIRACPPGKKIESLNTLSGGEKAMTAIALICSIVSANPSPFIILDEVDAALDEANAGRYVAILNELSNKTQFIAITHNRVTMHHAAILYGVTMCTDSVSRLLSVNLKEAEEKYSN</sequence>
<dbReference type="GO" id="GO:0005524">
    <property type="term" value="F:ATP binding"/>
    <property type="evidence" value="ECO:0007669"/>
    <property type="project" value="InterPro"/>
</dbReference>
<proteinExistence type="predicted"/>
<dbReference type="AlphaFoldDB" id="A0A2M7VD11"/>
<feature type="domain" description="RecF/RecN/SMC N-terminal" evidence="4">
    <location>
        <begin position="2"/>
        <end position="857"/>
    </location>
</feature>
<organism evidence="5 6">
    <name type="scientific">Candidatus Komeilibacteria bacterium CG_4_10_14_0_2_um_filter_37_10</name>
    <dbReference type="NCBI Taxonomy" id="1974470"/>
    <lineage>
        <taxon>Bacteria</taxon>
        <taxon>Candidatus Komeiliibacteriota</taxon>
    </lineage>
</organism>
<dbReference type="PIRSF" id="PIRSF005719">
    <property type="entry name" value="SMC"/>
    <property type="match status" value="1"/>
</dbReference>
<feature type="coiled-coil region" evidence="2">
    <location>
        <begin position="649"/>
        <end position="690"/>
    </location>
</feature>
<dbReference type="InterPro" id="IPR003395">
    <property type="entry name" value="RecF/RecN/SMC_N"/>
</dbReference>
<dbReference type="InterPro" id="IPR024704">
    <property type="entry name" value="SMC"/>
</dbReference>